<feature type="region of interest" description="Disordered" evidence="1">
    <location>
        <begin position="56"/>
        <end position="75"/>
    </location>
</feature>
<name>A0AAW0BA01_9AGAR</name>
<comment type="caution">
    <text evidence="2">The sequence shown here is derived from an EMBL/GenBank/DDBJ whole genome shotgun (WGS) entry which is preliminary data.</text>
</comment>
<gene>
    <name evidence="2" type="ORF">R3P38DRAFT_3356920</name>
</gene>
<keyword evidence="3" id="KW-1185">Reference proteome</keyword>
<dbReference type="EMBL" id="JAWWNJ010000036">
    <property type="protein sequence ID" value="KAK7023112.1"/>
    <property type="molecule type" value="Genomic_DNA"/>
</dbReference>
<protein>
    <submittedName>
        <fullName evidence="2">Uncharacterized protein</fullName>
    </submittedName>
</protein>
<reference evidence="2 3" key="1">
    <citation type="journal article" date="2024" name="J Genomics">
        <title>Draft genome sequencing and assembly of Favolaschia claudopus CIRM-BRFM 2984 isolated from oak limbs.</title>
        <authorList>
            <person name="Navarro D."/>
            <person name="Drula E."/>
            <person name="Chaduli D."/>
            <person name="Cazenave R."/>
            <person name="Ahrendt S."/>
            <person name="Wang J."/>
            <person name="Lipzen A."/>
            <person name="Daum C."/>
            <person name="Barry K."/>
            <person name="Grigoriev I.V."/>
            <person name="Favel A."/>
            <person name="Rosso M.N."/>
            <person name="Martin F."/>
        </authorList>
    </citation>
    <scope>NUCLEOTIDE SEQUENCE [LARGE SCALE GENOMIC DNA]</scope>
    <source>
        <strain evidence="2 3">CIRM-BRFM 2984</strain>
    </source>
</reference>
<evidence type="ECO:0000313" key="2">
    <source>
        <dbReference type="EMBL" id="KAK7023112.1"/>
    </source>
</evidence>
<accession>A0AAW0BA01</accession>
<dbReference type="Proteomes" id="UP001362999">
    <property type="component" value="Unassembled WGS sequence"/>
</dbReference>
<organism evidence="2 3">
    <name type="scientific">Favolaschia claudopus</name>
    <dbReference type="NCBI Taxonomy" id="2862362"/>
    <lineage>
        <taxon>Eukaryota</taxon>
        <taxon>Fungi</taxon>
        <taxon>Dikarya</taxon>
        <taxon>Basidiomycota</taxon>
        <taxon>Agaricomycotina</taxon>
        <taxon>Agaricomycetes</taxon>
        <taxon>Agaricomycetidae</taxon>
        <taxon>Agaricales</taxon>
        <taxon>Marasmiineae</taxon>
        <taxon>Mycenaceae</taxon>
        <taxon>Favolaschia</taxon>
    </lineage>
</organism>
<sequence>MSQSIDTMQIDDDFAPGSLNWFNSFDWHKDFNENPSQYRCWQRAWEIHNERLEEAAEKEAAAEEEAEEEAAAREVEEIATREMTMEVEDTDSDKENANPFEAALGLHGGDNAVAATAPPTGQELVAEIARHQEHTANCRWCRATENQIAQDAQATRIDAAFHQLDKDLIKIRLHNIVQSLIVARYNASIARHAVAVEVGRVAVTDAVVEIERDAMENIQSLQEEAVTCVEAALADLNVIVNEGEGA</sequence>
<evidence type="ECO:0000313" key="3">
    <source>
        <dbReference type="Proteomes" id="UP001362999"/>
    </source>
</evidence>
<evidence type="ECO:0000256" key="1">
    <source>
        <dbReference type="SAM" id="MobiDB-lite"/>
    </source>
</evidence>
<proteinExistence type="predicted"/>
<dbReference type="AlphaFoldDB" id="A0AAW0BA01"/>